<protein>
    <submittedName>
        <fullName evidence="2">Uncharacterized protein</fullName>
    </submittedName>
</protein>
<name>A0A0E9RS51_ANGAN</name>
<dbReference type="EMBL" id="GBXM01076638">
    <property type="protein sequence ID" value="JAH31939.1"/>
    <property type="molecule type" value="Transcribed_RNA"/>
</dbReference>
<feature type="region of interest" description="Disordered" evidence="1">
    <location>
        <begin position="1"/>
        <end position="22"/>
    </location>
</feature>
<organism evidence="2">
    <name type="scientific">Anguilla anguilla</name>
    <name type="common">European freshwater eel</name>
    <name type="synonym">Muraena anguilla</name>
    <dbReference type="NCBI Taxonomy" id="7936"/>
    <lineage>
        <taxon>Eukaryota</taxon>
        <taxon>Metazoa</taxon>
        <taxon>Chordata</taxon>
        <taxon>Craniata</taxon>
        <taxon>Vertebrata</taxon>
        <taxon>Euteleostomi</taxon>
        <taxon>Actinopterygii</taxon>
        <taxon>Neopterygii</taxon>
        <taxon>Teleostei</taxon>
        <taxon>Anguilliformes</taxon>
        <taxon>Anguillidae</taxon>
        <taxon>Anguilla</taxon>
    </lineage>
</organism>
<evidence type="ECO:0000313" key="2">
    <source>
        <dbReference type="EMBL" id="JAH31939.1"/>
    </source>
</evidence>
<sequence>MEMGEGQPVEAYSLPGGRSRSPALLEIRHRDGASQLACRTSNDG</sequence>
<evidence type="ECO:0000256" key="1">
    <source>
        <dbReference type="SAM" id="MobiDB-lite"/>
    </source>
</evidence>
<dbReference type="AlphaFoldDB" id="A0A0E9RS51"/>
<proteinExistence type="predicted"/>
<reference evidence="2" key="2">
    <citation type="journal article" date="2015" name="Fish Shellfish Immunol.">
        <title>Early steps in the European eel (Anguilla anguilla)-Vibrio vulnificus interaction in the gills: Role of the RtxA13 toxin.</title>
        <authorList>
            <person name="Callol A."/>
            <person name="Pajuelo D."/>
            <person name="Ebbesson L."/>
            <person name="Teles M."/>
            <person name="MacKenzie S."/>
            <person name="Amaro C."/>
        </authorList>
    </citation>
    <scope>NUCLEOTIDE SEQUENCE</scope>
</reference>
<accession>A0A0E9RS51</accession>
<reference evidence="2" key="1">
    <citation type="submission" date="2014-11" db="EMBL/GenBank/DDBJ databases">
        <authorList>
            <person name="Amaro Gonzalez C."/>
        </authorList>
    </citation>
    <scope>NUCLEOTIDE SEQUENCE</scope>
</reference>